<evidence type="ECO:0000256" key="4">
    <source>
        <dbReference type="ARBA" id="ARBA00022801"/>
    </source>
</evidence>
<comment type="similarity">
    <text evidence="7">Belongs to the DEAD box helicase family.</text>
</comment>
<dbReference type="EMBL" id="SLXO01000001">
    <property type="protein sequence ID" value="TCP38334.1"/>
    <property type="molecule type" value="Genomic_DNA"/>
</dbReference>
<feature type="domain" description="Helicase C-terminal" evidence="13">
    <location>
        <begin position="248"/>
        <end position="402"/>
    </location>
</feature>
<dbReference type="GO" id="GO:0003676">
    <property type="term" value="F:nucleic acid binding"/>
    <property type="evidence" value="ECO:0007669"/>
    <property type="project" value="InterPro"/>
</dbReference>
<evidence type="ECO:0000256" key="8">
    <source>
        <dbReference type="ARBA" id="ARBA00047984"/>
    </source>
</evidence>
<dbReference type="PROSITE" id="PS51194">
    <property type="entry name" value="HELICASE_CTER"/>
    <property type="match status" value="1"/>
</dbReference>
<comment type="catalytic activity">
    <reaction evidence="8">
        <text>ATP + H2O = ADP + phosphate + H(+)</text>
        <dbReference type="Rhea" id="RHEA:13065"/>
        <dbReference type="ChEBI" id="CHEBI:15377"/>
        <dbReference type="ChEBI" id="CHEBI:15378"/>
        <dbReference type="ChEBI" id="CHEBI:30616"/>
        <dbReference type="ChEBI" id="CHEBI:43474"/>
        <dbReference type="ChEBI" id="CHEBI:456216"/>
        <dbReference type="EC" id="3.6.4.13"/>
    </reaction>
</comment>
<dbReference type="Pfam" id="PF00271">
    <property type="entry name" value="Helicase_C"/>
    <property type="match status" value="1"/>
</dbReference>
<dbReference type="FunFam" id="3.40.50.300:FF:000108">
    <property type="entry name" value="ATP-dependent RNA helicase RhlE"/>
    <property type="match status" value="1"/>
</dbReference>
<dbReference type="PROSITE" id="PS51195">
    <property type="entry name" value="Q_MOTIF"/>
    <property type="match status" value="1"/>
</dbReference>
<dbReference type="InterPro" id="IPR027417">
    <property type="entry name" value="P-loop_NTPase"/>
</dbReference>
<dbReference type="Pfam" id="PF00270">
    <property type="entry name" value="DEAD"/>
    <property type="match status" value="1"/>
</dbReference>
<dbReference type="SMART" id="SM00487">
    <property type="entry name" value="DEXDc"/>
    <property type="match status" value="1"/>
</dbReference>
<evidence type="ECO:0000256" key="10">
    <source>
        <dbReference type="PROSITE-ProRule" id="PRU00552"/>
    </source>
</evidence>
<dbReference type="Gene3D" id="3.40.50.300">
    <property type="entry name" value="P-loop containing nucleotide triphosphate hydrolases"/>
    <property type="match status" value="2"/>
</dbReference>
<accession>A0A4R2PT85</accession>
<dbReference type="InterPro" id="IPR001650">
    <property type="entry name" value="Helicase_C-like"/>
</dbReference>
<evidence type="ECO:0000256" key="11">
    <source>
        <dbReference type="SAM" id="MobiDB-lite"/>
    </source>
</evidence>
<evidence type="ECO:0000259" key="14">
    <source>
        <dbReference type="PROSITE" id="PS51195"/>
    </source>
</evidence>
<dbReference type="PANTHER" id="PTHR47959:SF13">
    <property type="entry name" value="ATP-DEPENDENT RNA HELICASE RHLE"/>
    <property type="match status" value="1"/>
</dbReference>
<dbReference type="EC" id="3.6.4.13" evidence="1"/>
<evidence type="ECO:0000256" key="1">
    <source>
        <dbReference type="ARBA" id="ARBA00012552"/>
    </source>
</evidence>
<evidence type="ECO:0000256" key="5">
    <source>
        <dbReference type="ARBA" id="ARBA00022806"/>
    </source>
</evidence>
<dbReference type="CDD" id="cd00268">
    <property type="entry name" value="DEADc"/>
    <property type="match status" value="1"/>
</dbReference>
<evidence type="ECO:0000256" key="3">
    <source>
        <dbReference type="ARBA" id="ARBA00022741"/>
    </source>
</evidence>
<comment type="caution">
    <text evidence="15">The sequence shown here is derived from an EMBL/GenBank/DDBJ whole genome shotgun (WGS) entry which is preliminary data.</text>
</comment>
<evidence type="ECO:0000313" key="16">
    <source>
        <dbReference type="Proteomes" id="UP000295399"/>
    </source>
</evidence>
<feature type="domain" description="Helicase ATP-binding" evidence="12">
    <location>
        <begin position="49"/>
        <end position="224"/>
    </location>
</feature>
<dbReference type="SMART" id="SM00490">
    <property type="entry name" value="HELICc"/>
    <property type="match status" value="1"/>
</dbReference>
<dbReference type="InterPro" id="IPR044742">
    <property type="entry name" value="DEAD/DEAH_RhlB"/>
</dbReference>
<keyword evidence="3" id="KW-0547">Nucleotide-binding</keyword>
<proteinExistence type="inferred from homology"/>
<dbReference type="GO" id="GO:0005524">
    <property type="term" value="F:ATP binding"/>
    <property type="evidence" value="ECO:0007669"/>
    <property type="project" value="UniProtKB-KW"/>
</dbReference>
<evidence type="ECO:0000259" key="13">
    <source>
        <dbReference type="PROSITE" id="PS51194"/>
    </source>
</evidence>
<organism evidence="15 16">
    <name type="scientific">Rhodothalassium salexigens DSM 2132</name>
    <dbReference type="NCBI Taxonomy" id="1188247"/>
    <lineage>
        <taxon>Bacteria</taxon>
        <taxon>Pseudomonadati</taxon>
        <taxon>Pseudomonadota</taxon>
        <taxon>Alphaproteobacteria</taxon>
        <taxon>Rhodothalassiales</taxon>
        <taxon>Rhodothalassiaceae</taxon>
        <taxon>Rhodothalassium</taxon>
    </lineage>
</organism>
<evidence type="ECO:0000256" key="6">
    <source>
        <dbReference type="ARBA" id="ARBA00022840"/>
    </source>
</evidence>
<feature type="domain" description="DEAD-box RNA helicase Q" evidence="14">
    <location>
        <begin position="18"/>
        <end position="46"/>
    </location>
</feature>
<dbReference type="InterPro" id="IPR014001">
    <property type="entry name" value="Helicase_ATP-bd"/>
</dbReference>
<feature type="compositionally biased region" description="Gly residues" evidence="11">
    <location>
        <begin position="411"/>
        <end position="431"/>
    </location>
</feature>
<dbReference type="InterPro" id="IPR050079">
    <property type="entry name" value="DEAD_box_RNA_helicase"/>
</dbReference>
<evidence type="ECO:0000313" key="15">
    <source>
        <dbReference type="EMBL" id="TCP38334.1"/>
    </source>
</evidence>
<dbReference type="PANTHER" id="PTHR47959">
    <property type="entry name" value="ATP-DEPENDENT RNA HELICASE RHLE-RELATED"/>
    <property type="match status" value="1"/>
</dbReference>
<dbReference type="GO" id="GO:0005829">
    <property type="term" value="C:cytosol"/>
    <property type="evidence" value="ECO:0007669"/>
    <property type="project" value="TreeGrafter"/>
</dbReference>
<dbReference type="InParanoid" id="A0A4R2PT85"/>
<feature type="region of interest" description="Disordered" evidence="11">
    <location>
        <begin position="387"/>
        <end position="495"/>
    </location>
</feature>
<dbReference type="GO" id="GO:0003724">
    <property type="term" value="F:RNA helicase activity"/>
    <property type="evidence" value="ECO:0007669"/>
    <property type="project" value="UniProtKB-EC"/>
</dbReference>
<keyword evidence="6" id="KW-0067">ATP-binding</keyword>
<dbReference type="GO" id="GO:0042255">
    <property type="term" value="P:ribosome assembly"/>
    <property type="evidence" value="ECO:0007669"/>
    <property type="project" value="UniProtKB-ARBA"/>
</dbReference>
<evidence type="ECO:0000256" key="2">
    <source>
        <dbReference type="ARBA" id="ARBA00022490"/>
    </source>
</evidence>
<keyword evidence="5 15" id="KW-0347">Helicase</keyword>
<feature type="compositionally biased region" description="Low complexity" evidence="11">
    <location>
        <begin position="432"/>
        <end position="441"/>
    </location>
</feature>
<dbReference type="InterPro" id="IPR014014">
    <property type="entry name" value="RNA_helicase_DEAD_Q_motif"/>
</dbReference>
<gene>
    <name evidence="15" type="ORF">EV659_101233</name>
</gene>
<feature type="short sequence motif" description="Q motif" evidence="10">
    <location>
        <begin position="18"/>
        <end position="46"/>
    </location>
</feature>
<feature type="compositionally biased region" description="Gly residues" evidence="11">
    <location>
        <begin position="452"/>
        <end position="462"/>
    </location>
</feature>
<sequence length="495" mass="50856">MSIGAPAAVVLTKANALTTFSDLGLAQPVQRAVAAAGYETPTPVQAAAIPALMEGRDVLGIAQTGTGKTAAFVLPLLDQLAREPGRMGPGKARALILAPTRELAAQIADAFRTYGKFLRVRSALVVGGAKAGPQLRALNASPDVIVATPGRLEDFMGTGAVKLDDTEIVVLDEADQMLDMGFVPAIRRILGQVAEPRQTVLFSATMPKPIKALANEFQTDPETIAITPAAQPANRIDQQALAVPASEKRTRLVELLNGEGAAASKGRAIVFTRTKRGADRVCDHLVKAGLSAGAIHGNRNQNQRDRALRAFRTGRTPILVATDVAARGIDVDDVALVVNYELPEVPEVYVHRIGRTGRAGRSGTAIALCDPAERALLRDIERLTGQTLLDDGQGPDAVSDSAGGRGRGKGRPGGGGRGRSGRSNGGQGGAGSRPRQAAGKAGARHGGAKAAHGGGHAGGAKAGHGQRSRAGQGGGRPGGGRQGQGGNRPQARQGA</sequence>
<dbReference type="Proteomes" id="UP000295399">
    <property type="component" value="Unassembled WGS sequence"/>
</dbReference>
<dbReference type="CDD" id="cd18787">
    <property type="entry name" value="SF2_C_DEAD"/>
    <property type="match status" value="1"/>
</dbReference>
<evidence type="ECO:0000256" key="9">
    <source>
        <dbReference type="ARBA" id="ARBA00074363"/>
    </source>
</evidence>
<evidence type="ECO:0000259" key="12">
    <source>
        <dbReference type="PROSITE" id="PS51192"/>
    </source>
</evidence>
<keyword evidence="4" id="KW-0378">Hydrolase</keyword>
<keyword evidence="16" id="KW-1185">Reference proteome</keyword>
<keyword evidence="2" id="KW-0963">Cytoplasm</keyword>
<feature type="compositionally biased region" description="Gly residues" evidence="11">
    <location>
        <begin position="471"/>
        <end position="486"/>
    </location>
</feature>
<evidence type="ECO:0000256" key="7">
    <source>
        <dbReference type="ARBA" id="ARBA00038437"/>
    </source>
</evidence>
<dbReference type="InterPro" id="IPR011545">
    <property type="entry name" value="DEAD/DEAH_box_helicase_dom"/>
</dbReference>
<dbReference type="SUPFAM" id="SSF52540">
    <property type="entry name" value="P-loop containing nucleoside triphosphate hydrolases"/>
    <property type="match status" value="1"/>
</dbReference>
<dbReference type="AlphaFoldDB" id="A0A4R2PT85"/>
<dbReference type="GO" id="GO:0016787">
    <property type="term" value="F:hydrolase activity"/>
    <property type="evidence" value="ECO:0007669"/>
    <property type="project" value="UniProtKB-KW"/>
</dbReference>
<reference evidence="15 16" key="1">
    <citation type="submission" date="2019-03" db="EMBL/GenBank/DDBJ databases">
        <title>Genomic Encyclopedia of Type Strains, Phase IV (KMG-IV): sequencing the most valuable type-strain genomes for metagenomic binning, comparative biology and taxonomic classification.</title>
        <authorList>
            <person name="Goeker M."/>
        </authorList>
    </citation>
    <scope>NUCLEOTIDE SEQUENCE [LARGE SCALE GENOMIC DNA]</scope>
    <source>
        <strain evidence="15 16">DSM 2132</strain>
    </source>
</reference>
<dbReference type="GO" id="GO:0009266">
    <property type="term" value="P:response to temperature stimulus"/>
    <property type="evidence" value="ECO:0007669"/>
    <property type="project" value="UniProtKB-ARBA"/>
</dbReference>
<protein>
    <recommendedName>
        <fullName evidence="9">DEAD-box ATP-dependent RNA helicase RhpA</fullName>
        <ecNumber evidence="1">3.6.4.13</ecNumber>
    </recommendedName>
</protein>
<dbReference type="PROSITE" id="PS51192">
    <property type="entry name" value="HELICASE_ATP_BIND_1"/>
    <property type="match status" value="1"/>
</dbReference>
<name>A0A4R2PT85_RHOSA</name>